<dbReference type="PANTHER" id="PTHR30386:SF26">
    <property type="entry name" value="TRANSPORT PROTEIN COMB"/>
    <property type="match status" value="1"/>
</dbReference>
<comment type="similarity">
    <text evidence="2">Belongs to the membrane fusion protein (MFP) (TC 8.A.1) family.</text>
</comment>
<evidence type="ECO:0000256" key="5">
    <source>
        <dbReference type="ARBA" id="ARBA00023136"/>
    </source>
</evidence>
<keyword evidence="3 7" id="KW-0812">Transmembrane</keyword>
<evidence type="ECO:0000256" key="3">
    <source>
        <dbReference type="ARBA" id="ARBA00022692"/>
    </source>
</evidence>
<evidence type="ECO:0000256" key="7">
    <source>
        <dbReference type="SAM" id="Phobius"/>
    </source>
</evidence>
<evidence type="ECO:0000256" key="4">
    <source>
        <dbReference type="ARBA" id="ARBA00022989"/>
    </source>
</evidence>
<dbReference type="Gene3D" id="2.40.30.170">
    <property type="match status" value="1"/>
</dbReference>
<dbReference type="Pfam" id="PF26002">
    <property type="entry name" value="Beta-barrel_AprE"/>
    <property type="match status" value="1"/>
</dbReference>
<evidence type="ECO:0000256" key="2">
    <source>
        <dbReference type="ARBA" id="ARBA00009477"/>
    </source>
</evidence>
<keyword evidence="5 7" id="KW-0472">Membrane</keyword>
<dbReference type="RefSeq" id="WP_162425057.1">
    <property type="nucleotide sequence ID" value="NZ_WVIE01000032.1"/>
</dbReference>
<accession>A0A8J8CPI8</accession>
<comment type="caution">
    <text evidence="10">The sequence shown here is derived from an EMBL/GenBank/DDBJ whole genome shotgun (WGS) entry which is preliminary data.</text>
</comment>
<evidence type="ECO:0000259" key="9">
    <source>
        <dbReference type="Pfam" id="PF26002"/>
    </source>
</evidence>
<feature type="domain" description="AprE-like beta-barrel" evidence="9">
    <location>
        <begin position="321"/>
        <end position="410"/>
    </location>
</feature>
<keyword evidence="6" id="KW-0175">Coiled coil</keyword>
<dbReference type="InterPro" id="IPR058982">
    <property type="entry name" value="Beta-barrel_AprE"/>
</dbReference>
<keyword evidence="11" id="KW-1185">Reference proteome</keyword>
<evidence type="ECO:0000259" key="8">
    <source>
        <dbReference type="Pfam" id="PF25917"/>
    </source>
</evidence>
<dbReference type="PRINTS" id="PR01490">
    <property type="entry name" value="RTXTOXIND"/>
</dbReference>
<dbReference type="Gene3D" id="2.40.50.100">
    <property type="match status" value="1"/>
</dbReference>
<feature type="coiled-coil region" evidence="6">
    <location>
        <begin position="219"/>
        <end position="285"/>
    </location>
</feature>
<gene>
    <name evidence="10" type="ORF">GS601_19965</name>
</gene>
<evidence type="ECO:0000313" key="11">
    <source>
        <dbReference type="Proteomes" id="UP000646053"/>
    </source>
</evidence>
<dbReference type="Proteomes" id="UP000646053">
    <property type="component" value="Unassembled WGS sequence"/>
</dbReference>
<dbReference type="Pfam" id="PF25917">
    <property type="entry name" value="BSH_RND"/>
    <property type="match status" value="1"/>
</dbReference>
<dbReference type="InterPro" id="IPR050739">
    <property type="entry name" value="MFP"/>
</dbReference>
<dbReference type="InterPro" id="IPR058625">
    <property type="entry name" value="MdtA-like_BSH"/>
</dbReference>
<reference evidence="10" key="1">
    <citation type="submission" date="2019-12" db="EMBL/GenBank/DDBJ databases">
        <title>High-Quality draft genome sequences of three cyanobacteria isolated from the limestone walls of the Old Cathedral of Coimbra.</title>
        <authorList>
            <person name="Tiago I."/>
            <person name="Soares F."/>
            <person name="Portugal A."/>
        </authorList>
    </citation>
    <scope>NUCLEOTIDE SEQUENCE</scope>
    <source>
        <strain evidence="10">A</strain>
    </source>
</reference>
<evidence type="ECO:0000313" key="10">
    <source>
        <dbReference type="EMBL" id="NDJ19532.1"/>
    </source>
</evidence>
<keyword evidence="4 7" id="KW-1133">Transmembrane helix</keyword>
<name>A0A8J8CPI8_9CYAN</name>
<dbReference type="EMBL" id="WVIE01000032">
    <property type="protein sequence ID" value="NDJ19532.1"/>
    <property type="molecule type" value="Genomic_DNA"/>
</dbReference>
<feature type="domain" description="Multidrug resistance protein MdtA-like barrel-sandwich hybrid" evidence="8">
    <location>
        <begin position="66"/>
        <end position="313"/>
    </location>
</feature>
<proteinExistence type="inferred from homology"/>
<evidence type="ECO:0000256" key="1">
    <source>
        <dbReference type="ARBA" id="ARBA00004167"/>
    </source>
</evidence>
<protein>
    <submittedName>
        <fullName evidence="10">HlyD family efflux transporter periplasmic adaptor subunit</fullName>
    </submittedName>
</protein>
<dbReference type="GO" id="GO:0016020">
    <property type="term" value="C:membrane"/>
    <property type="evidence" value="ECO:0007669"/>
    <property type="project" value="UniProtKB-SubCell"/>
</dbReference>
<feature type="transmembrane region" description="Helical" evidence="7">
    <location>
        <begin position="20"/>
        <end position="45"/>
    </location>
</feature>
<organism evidence="10 11">
    <name type="scientific">Myxacorys almedinensis A</name>
    <dbReference type="NCBI Taxonomy" id="2690445"/>
    <lineage>
        <taxon>Bacteria</taxon>
        <taxon>Bacillati</taxon>
        <taxon>Cyanobacteriota</taxon>
        <taxon>Cyanophyceae</taxon>
        <taxon>Leptolyngbyales</taxon>
        <taxon>Leptolyngbyaceae</taxon>
        <taxon>Myxacorys</taxon>
        <taxon>Myxacorys almedinensis</taxon>
    </lineage>
</organism>
<comment type="subcellular location">
    <subcellularLocation>
        <location evidence="1">Membrane</location>
        <topology evidence="1">Single-pass membrane protein</topology>
    </subcellularLocation>
</comment>
<sequence>MENTPSQLPTISSNELLPRLSPWAIAGGGVLVIIFGTAVLLSTVLKYNVTVKAPATIRPAGDLRLVQTAIEGTVEQIVVKENQTVKAGDVIARIDDSRFATTQSQLEGDIRQGRLQLAQVTAQTQALDSQIAAQSNLAQRSTQAAEAQLRSQQRVFQDQQQISQSNVQEATAALNLAQEQLTRFRQLAEAGAVATLVLKEKEAAVAVAQAQVNRASSGLNPTDAEIARAEEQIAQTQAQGASTLATLQQQREQLVQNQIELQRQLDRTQKELQQAERNFSQSTIRAPISGTLLQLNLRNPSQVVQSGEAIALIAPQNAPFVIKAQVSAQDIDKVKPEQQVQMRVSACPYPDYGTLNGTVKTVAPDARPASDGQNVPATYEITMQPENAFVGDERRQCQLQAGMVGSADIISRQETVVQFILRKTRLISNL</sequence>
<dbReference type="Gene3D" id="1.10.287.470">
    <property type="entry name" value="Helix hairpin bin"/>
    <property type="match status" value="1"/>
</dbReference>
<dbReference type="AlphaFoldDB" id="A0A8J8CPI8"/>
<dbReference type="SUPFAM" id="SSF111369">
    <property type="entry name" value="HlyD-like secretion proteins"/>
    <property type="match status" value="2"/>
</dbReference>
<dbReference type="PANTHER" id="PTHR30386">
    <property type="entry name" value="MEMBRANE FUSION SUBUNIT OF EMRAB-TOLC MULTIDRUG EFFLUX PUMP"/>
    <property type="match status" value="1"/>
</dbReference>
<evidence type="ECO:0000256" key="6">
    <source>
        <dbReference type="SAM" id="Coils"/>
    </source>
</evidence>